<name>A0ABX5M4S9_9GAMM</name>
<sequence length="92" mass="10048">MHLDIALYTALVSINVPEANARAVVDALGEAMSDQLATKADLALLEQKLERRIDQLDSKVDKLSLQLTFRLGSLLVVGIGIILAAMRYVPMQ</sequence>
<keyword evidence="2" id="KW-0812">Transmembrane</keyword>
<keyword evidence="4" id="KW-1185">Reference proteome</keyword>
<keyword evidence="2" id="KW-1133">Transmembrane helix</keyword>
<proteinExistence type="predicted"/>
<keyword evidence="2" id="KW-0472">Membrane</keyword>
<accession>A0ABX5M4S9</accession>
<dbReference type="EMBL" id="LAPT01000012">
    <property type="protein sequence ID" value="PXF32631.1"/>
    <property type="molecule type" value="Genomic_DNA"/>
</dbReference>
<feature type="transmembrane region" description="Helical" evidence="2">
    <location>
        <begin position="67"/>
        <end position="89"/>
    </location>
</feature>
<keyword evidence="1" id="KW-0175">Coiled coil</keyword>
<protein>
    <recommendedName>
        <fullName evidence="5">DUF1640 domain-containing protein</fullName>
    </recommendedName>
</protein>
<reference evidence="3 4" key="1">
    <citation type="submission" date="2015-03" db="EMBL/GenBank/DDBJ databases">
        <authorList>
            <person name="Krishnan R."/>
            <person name="Midha S."/>
            <person name="Patil P.B."/>
            <person name="Rameshkumar N."/>
        </authorList>
    </citation>
    <scope>NUCLEOTIDE SEQUENCE [LARGE SCALE GENOMIC DNA]</scope>
    <source>
        <strain evidence="3 4">L1E11</strain>
    </source>
</reference>
<feature type="coiled-coil region" evidence="1">
    <location>
        <begin position="39"/>
        <end position="66"/>
    </location>
</feature>
<evidence type="ECO:0000313" key="3">
    <source>
        <dbReference type="EMBL" id="PXF32631.1"/>
    </source>
</evidence>
<dbReference type="RefSeq" id="WP_110186031.1">
    <property type="nucleotide sequence ID" value="NZ_LAPT01000012.1"/>
</dbReference>
<evidence type="ECO:0008006" key="5">
    <source>
        <dbReference type="Google" id="ProtNLM"/>
    </source>
</evidence>
<evidence type="ECO:0000313" key="4">
    <source>
        <dbReference type="Proteomes" id="UP000248090"/>
    </source>
</evidence>
<organism evidence="3 4">
    <name type="scientific">Pokkaliibacter plantistimulans</name>
    <dbReference type="NCBI Taxonomy" id="1635171"/>
    <lineage>
        <taxon>Bacteria</taxon>
        <taxon>Pseudomonadati</taxon>
        <taxon>Pseudomonadota</taxon>
        <taxon>Gammaproteobacteria</taxon>
        <taxon>Oceanospirillales</taxon>
        <taxon>Balneatrichaceae</taxon>
        <taxon>Pokkaliibacter</taxon>
    </lineage>
</organism>
<evidence type="ECO:0000256" key="1">
    <source>
        <dbReference type="SAM" id="Coils"/>
    </source>
</evidence>
<dbReference type="Proteomes" id="UP000248090">
    <property type="component" value="Unassembled WGS sequence"/>
</dbReference>
<evidence type="ECO:0000256" key="2">
    <source>
        <dbReference type="SAM" id="Phobius"/>
    </source>
</evidence>
<comment type="caution">
    <text evidence="3">The sequence shown here is derived from an EMBL/GenBank/DDBJ whole genome shotgun (WGS) entry which is preliminary data.</text>
</comment>
<gene>
    <name evidence="3" type="ORF">WH50_03355</name>
</gene>